<dbReference type="Gene3D" id="3.40.50.720">
    <property type="entry name" value="NAD(P)-binding Rossmann-like Domain"/>
    <property type="match status" value="1"/>
</dbReference>
<name>A0A643JWU5_9EURY</name>
<evidence type="ECO:0000259" key="3">
    <source>
        <dbReference type="Pfam" id="PF05368"/>
    </source>
</evidence>
<dbReference type="Pfam" id="PF05368">
    <property type="entry name" value="NmrA"/>
    <property type="match status" value="1"/>
</dbReference>
<dbReference type="CDD" id="cd05251">
    <property type="entry name" value="NmrA_like_SDR_a"/>
    <property type="match status" value="1"/>
</dbReference>
<evidence type="ECO:0000256" key="1">
    <source>
        <dbReference type="ARBA" id="ARBA00006328"/>
    </source>
</evidence>
<dbReference type="SUPFAM" id="SSF51735">
    <property type="entry name" value="NAD(P)-binding Rossmann-fold domains"/>
    <property type="match status" value="1"/>
</dbReference>
<protein>
    <submittedName>
        <fullName evidence="4">NmrA/HSCARG family protein</fullName>
    </submittedName>
</protein>
<dbReference type="PANTHER" id="PTHR42748:SF7">
    <property type="entry name" value="NMRA LIKE REDOX SENSOR 1-RELATED"/>
    <property type="match status" value="1"/>
</dbReference>
<dbReference type="InterPro" id="IPR036291">
    <property type="entry name" value="NAD(P)-bd_dom_sf"/>
</dbReference>
<evidence type="ECO:0000313" key="4">
    <source>
        <dbReference type="EMBL" id="KAB1186982.1"/>
    </source>
</evidence>
<comment type="similarity">
    <text evidence="1">Belongs to the NmrA-type oxidoreductase family.</text>
</comment>
<evidence type="ECO:0000256" key="2">
    <source>
        <dbReference type="ARBA" id="ARBA00022857"/>
    </source>
</evidence>
<reference evidence="4" key="1">
    <citation type="submission" date="2019-09" db="EMBL/GenBank/DDBJ databases">
        <title>Genomic analysis of Haloferax sp. CBA1149.</title>
        <authorList>
            <person name="Roh S.W."/>
        </authorList>
    </citation>
    <scope>NUCLEOTIDE SEQUENCE</scope>
    <source>
        <strain evidence="4">CBA1149</strain>
    </source>
</reference>
<dbReference type="AlphaFoldDB" id="A0A643JWU5"/>
<proteinExistence type="inferred from homology"/>
<gene>
    <name evidence="4" type="ORF">Hfx1149_02620</name>
</gene>
<accession>A0A643JWU5</accession>
<keyword evidence="2" id="KW-0521">NADP</keyword>
<dbReference type="InterPro" id="IPR051164">
    <property type="entry name" value="NmrA-like_oxidored"/>
</dbReference>
<dbReference type="Gene3D" id="3.90.25.10">
    <property type="entry name" value="UDP-galactose 4-epimerase, domain 1"/>
    <property type="match status" value="1"/>
</dbReference>
<dbReference type="InterPro" id="IPR008030">
    <property type="entry name" value="NmrA-like"/>
</dbReference>
<dbReference type="RefSeq" id="WP_151135183.1">
    <property type="nucleotide sequence ID" value="NZ_VZUS01000001.1"/>
</dbReference>
<organism evidence="4">
    <name type="scientific">Haloferax sp. CBA1149</name>
    <dbReference type="NCBI Taxonomy" id="2650753"/>
    <lineage>
        <taxon>Archaea</taxon>
        <taxon>Methanobacteriati</taxon>
        <taxon>Methanobacteriota</taxon>
        <taxon>Stenosarchaea group</taxon>
        <taxon>Halobacteria</taxon>
        <taxon>Halobacteriales</taxon>
        <taxon>Haloferacaceae</taxon>
        <taxon>Haloferax</taxon>
    </lineage>
</organism>
<comment type="caution">
    <text evidence="4">The sequence shown here is derived from an EMBL/GenBank/DDBJ whole genome shotgun (WGS) entry which is preliminary data.</text>
</comment>
<dbReference type="PANTHER" id="PTHR42748">
    <property type="entry name" value="NITROGEN METABOLITE REPRESSION PROTEIN NMRA FAMILY MEMBER"/>
    <property type="match status" value="1"/>
</dbReference>
<feature type="domain" description="NmrA-like" evidence="3">
    <location>
        <begin position="6"/>
        <end position="281"/>
    </location>
</feature>
<sequence length="304" mass="33178">MSAEQTHVLVVGATGNQGGAVVDHLLESEHEFEVSGLTRDVTSDAAQALEARGVTMVEGDLEEPETLREPIRDADAVFAVTNFWTQGYDAQVRQGKNIATVASEEGVEHFVFSGVGSHDEDTGIPHFDSADEIDQHIRDLDLQWTILKPVFFFENFEAFAENIVEDGQLALPLAEGVSLQMVSDDDIGHAAAVALANPDAFVGEAIDLAGDSKTLEEAAAILSDVTGREVEAIHVPIEDAYETFGEEFTVMCEWFNDVGYSADIDALEETFGFEFTDLETYLREHGWEDKDGMASVPGWVKAMQ</sequence>
<dbReference type="EMBL" id="VZUS01000001">
    <property type="protein sequence ID" value="KAB1186982.1"/>
    <property type="molecule type" value="Genomic_DNA"/>
</dbReference>